<evidence type="ECO:0000313" key="11">
    <source>
        <dbReference type="EMBL" id="KIR39473.1"/>
    </source>
</evidence>
<dbReference type="GO" id="GO:0005762">
    <property type="term" value="C:mitochondrial large ribosomal subunit"/>
    <property type="evidence" value="ECO:0007669"/>
    <property type="project" value="TreeGrafter"/>
</dbReference>
<evidence type="ECO:0000256" key="7">
    <source>
        <dbReference type="ARBA" id="ARBA00069872"/>
    </source>
</evidence>
<dbReference type="GO" id="GO:0003723">
    <property type="term" value="F:RNA binding"/>
    <property type="evidence" value="ECO:0007669"/>
    <property type="project" value="TreeGrafter"/>
</dbReference>
<dbReference type="Gene3D" id="4.10.950.10">
    <property type="entry name" value="Ribosomal protein L2, domain 3"/>
    <property type="match status" value="1"/>
</dbReference>
<sequence length="455" mass="49479">MPSLHRPALSAARALVQRKVAAARIPSTVAAARLYSTDTQNADEKQQMMFGGPPPTKKDEGAILKRYTGPGFPFIPSLRHVVYPYHPHLHKGGPVKELTIPLRRKGGRSSLTGQIVTRHRGGGHKRRIRVVDFHRRASGEHDVIRIEYDPGRSAHIALIKKRGSTSTLSAEQAEESLAEGGYDNEAVKGGWSYIIAPLGLRAGDVVVSYRSGIPEKLIQECDMTSSMYGGSTLSNNETDVISPPPRKSLATDTPEMRRALGMLRTITLKPGNVLPLYLIPPGMQVHNISLTVDGRMQLCRSAGTFGQIVSHQGSDGRSIGGSDVLTMGGGFDEQGNRVPKMGFVLVKLQSGEVRKLDPGCVATIGVVSNKEHQFRQLGKAGRNRWLGRRPHVRGAAMNAVDHAHGGGRGKSKGNKHPRSIYGTLQHVRTRRPKDKDGNKAVVTERPRGKQTAAKH</sequence>
<dbReference type="FunFam" id="2.40.50.140:FF:000128">
    <property type="entry name" value="50S ribosomal protein L2"/>
    <property type="match status" value="1"/>
</dbReference>
<dbReference type="Proteomes" id="UP000053392">
    <property type="component" value="Unassembled WGS sequence"/>
</dbReference>
<comment type="subcellular location">
    <subcellularLocation>
        <location evidence="1">Mitochondrion</location>
    </subcellularLocation>
</comment>
<evidence type="ECO:0000256" key="5">
    <source>
        <dbReference type="ARBA" id="ARBA00023274"/>
    </source>
</evidence>
<evidence type="ECO:0000259" key="10">
    <source>
        <dbReference type="SMART" id="SM01383"/>
    </source>
</evidence>
<comment type="function">
    <text evidence="6">Component of the mitochondrial ribosome (mitoribosome), a dedicated translation machinery responsible for the synthesis of mitochondrial genome-encoded proteins, including at least some of the essential transmembrane subunits of the mitochondrial respiratory chain. The mitoribosomes are attached to the mitochondrial inner membrane and translation products are cotranslationally integrated into the membrane.</text>
</comment>
<dbReference type="InterPro" id="IPR022669">
    <property type="entry name" value="Ribosomal_uL2_C"/>
</dbReference>
<dbReference type="FunFam" id="4.10.950.10:FF:000001">
    <property type="entry name" value="50S ribosomal protein L2"/>
    <property type="match status" value="1"/>
</dbReference>
<keyword evidence="5" id="KW-0687">Ribonucleoprotein</keyword>
<dbReference type="Pfam" id="PF03947">
    <property type="entry name" value="Ribosomal_L2_C"/>
    <property type="match status" value="1"/>
</dbReference>
<dbReference type="InterPro" id="IPR022666">
    <property type="entry name" value="Ribosomal_uL2_RNA-bd_dom"/>
</dbReference>
<dbReference type="Pfam" id="PF00181">
    <property type="entry name" value="Ribosomal_L2_N"/>
    <property type="match status" value="1"/>
</dbReference>
<reference evidence="11 12" key="1">
    <citation type="submission" date="2015-01" db="EMBL/GenBank/DDBJ databases">
        <title>The Genome Sequence of Cryptococcus gattii Ram5.</title>
        <authorList>
            <consortium name="The Broad Institute Genomics Platform"/>
            <person name="Cuomo C."/>
            <person name="Litvintseva A."/>
            <person name="Chen Y."/>
            <person name="Heitman J."/>
            <person name="Sun S."/>
            <person name="Springer D."/>
            <person name="Dromer F."/>
            <person name="Young S."/>
            <person name="Zeng Q."/>
            <person name="Gargeya S."/>
            <person name="Abouelleil A."/>
            <person name="Alvarado L."/>
            <person name="Chapman S.B."/>
            <person name="Gainer-Dewar J."/>
            <person name="Goldberg J."/>
            <person name="Griggs A."/>
            <person name="Gujja S."/>
            <person name="Hansen M."/>
            <person name="Howarth C."/>
            <person name="Imamovic A."/>
            <person name="Larimer J."/>
            <person name="Murphy C."/>
            <person name="Naylor J."/>
            <person name="Pearson M."/>
            <person name="Priest M."/>
            <person name="Roberts A."/>
            <person name="Saif S."/>
            <person name="Shea T."/>
            <person name="Sykes S."/>
            <person name="Wortman J."/>
            <person name="Nusbaum C."/>
            <person name="Birren B."/>
        </authorList>
    </citation>
    <scope>NUCLEOTIDE SEQUENCE [LARGE SCALE GENOMIC DNA]</scope>
    <source>
        <strain evidence="11 12">Ram5</strain>
    </source>
</reference>
<dbReference type="InterPro" id="IPR022671">
    <property type="entry name" value="Ribosomal_uL2_CS"/>
</dbReference>
<name>A0A0D0TUC7_9TREE</name>
<dbReference type="AlphaFoldDB" id="A0A0D0TUC7"/>
<dbReference type="OrthoDB" id="268576at2759"/>
<protein>
    <recommendedName>
        <fullName evidence="7">Large ribosomal subunit protein uL2m</fullName>
    </recommendedName>
</protein>
<dbReference type="InterPro" id="IPR014722">
    <property type="entry name" value="Rib_uL2_dom2"/>
</dbReference>
<dbReference type="InterPro" id="IPR008991">
    <property type="entry name" value="Translation_prot_SH3-like_sf"/>
</dbReference>
<feature type="domain" description="Large ribosomal subunit protein uL2 C-terminal" evidence="9">
    <location>
        <begin position="268"/>
        <end position="424"/>
    </location>
</feature>
<dbReference type="Gene3D" id="2.30.30.30">
    <property type="match status" value="1"/>
</dbReference>
<dbReference type="SUPFAM" id="SSF50104">
    <property type="entry name" value="Translation proteins SH3-like domain"/>
    <property type="match status" value="1"/>
</dbReference>
<dbReference type="HOGENOM" id="CLU_036235_3_1_1"/>
<feature type="region of interest" description="Disordered" evidence="8">
    <location>
        <begin position="400"/>
        <end position="455"/>
    </location>
</feature>
<dbReference type="GO" id="GO:0032543">
    <property type="term" value="P:mitochondrial translation"/>
    <property type="evidence" value="ECO:0007669"/>
    <property type="project" value="TreeGrafter"/>
</dbReference>
<dbReference type="PROSITE" id="PS00467">
    <property type="entry name" value="RIBOSOMAL_L2"/>
    <property type="match status" value="1"/>
</dbReference>
<feature type="compositionally biased region" description="Basic residues" evidence="8">
    <location>
        <begin position="405"/>
        <end position="418"/>
    </location>
</feature>
<evidence type="ECO:0000256" key="2">
    <source>
        <dbReference type="ARBA" id="ARBA00005636"/>
    </source>
</evidence>
<dbReference type="GO" id="GO:0003735">
    <property type="term" value="F:structural constituent of ribosome"/>
    <property type="evidence" value="ECO:0007669"/>
    <property type="project" value="InterPro"/>
</dbReference>
<keyword evidence="4" id="KW-0496">Mitochondrion</keyword>
<gene>
    <name evidence="11" type="ORF">I313_04494</name>
</gene>
<organism evidence="11 12">
    <name type="scientific">Cryptococcus deuterogattii Ram5</name>
    <dbReference type="NCBI Taxonomy" id="1296110"/>
    <lineage>
        <taxon>Eukaryota</taxon>
        <taxon>Fungi</taxon>
        <taxon>Dikarya</taxon>
        <taxon>Basidiomycota</taxon>
        <taxon>Agaricomycotina</taxon>
        <taxon>Tremellomycetes</taxon>
        <taxon>Tremellales</taxon>
        <taxon>Cryptococcaceae</taxon>
        <taxon>Cryptococcus</taxon>
        <taxon>Cryptococcus gattii species complex</taxon>
    </lineage>
</organism>
<feature type="compositionally biased region" description="Basic and acidic residues" evidence="8">
    <location>
        <begin position="433"/>
        <end position="447"/>
    </location>
</feature>
<feature type="domain" description="Large ribosomal subunit protein uL2 RNA-binding" evidence="10">
    <location>
        <begin position="107"/>
        <end position="208"/>
    </location>
</feature>
<evidence type="ECO:0000256" key="8">
    <source>
        <dbReference type="SAM" id="MobiDB-lite"/>
    </source>
</evidence>
<dbReference type="EMBL" id="KN847906">
    <property type="protein sequence ID" value="KIR39473.1"/>
    <property type="molecule type" value="Genomic_DNA"/>
</dbReference>
<accession>A0A0D0TUC7</accession>
<dbReference type="Gene3D" id="2.40.50.140">
    <property type="entry name" value="Nucleic acid-binding proteins"/>
    <property type="match status" value="1"/>
</dbReference>
<evidence type="ECO:0000259" key="9">
    <source>
        <dbReference type="SMART" id="SM01382"/>
    </source>
</evidence>
<keyword evidence="3 11" id="KW-0689">Ribosomal protein</keyword>
<evidence type="ECO:0000256" key="6">
    <source>
        <dbReference type="ARBA" id="ARBA00037226"/>
    </source>
</evidence>
<dbReference type="PANTHER" id="PTHR13691">
    <property type="entry name" value="RIBOSOMAL PROTEIN L2"/>
    <property type="match status" value="1"/>
</dbReference>
<proteinExistence type="inferred from homology"/>
<dbReference type="InterPro" id="IPR012340">
    <property type="entry name" value="NA-bd_OB-fold"/>
</dbReference>
<evidence type="ECO:0000256" key="1">
    <source>
        <dbReference type="ARBA" id="ARBA00004173"/>
    </source>
</evidence>
<dbReference type="SMART" id="SM01382">
    <property type="entry name" value="Ribosomal_L2_C"/>
    <property type="match status" value="1"/>
</dbReference>
<dbReference type="InterPro" id="IPR002171">
    <property type="entry name" value="Ribosomal_uL2"/>
</dbReference>
<evidence type="ECO:0000256" key="3">
    <source>
        <dbReference type="ARBA" id="ARBA00022980"/>
    </source>
</evidence>
<evidence type="ECO:0000256" key="4">
    <source>
        <dbReference type="ARBA" id="ARBA00023128"/>
    </source>
</evidence>
<dbReference type="InterPro" id="IPR014726">
    <property type="entry name" value="Ribosomal_uL2_dom3"/>
</dbReference>
<evidence type="ECO:0000313" key="12">
    <source>
        <dbReference type="Proteomes" id="UP000053392"/>
    </source>
</evidence>
<dbReference type="SMART" id="SM01383">
    <property type="entry name" value="Ribosomal_L2"/>
    <property type="match status" value="1"/>
</dbReference>
<dbReference type="PANTHER" id="PTHR13691:SF5">
    <property type="entry name" value="LARGE RIBOSOMAL SUBUNIT PROTEIN UL2M"/>
    <property type="match status" value="1"/>
</dbReference>
<keyword evidence="12" id="KW-1185">Reference proteome</keyword>
<comment type="similarity">
    <text evidence="2">Belongs to the universal ribosomal protein uL2 family.</text>
</comment>
<dbReference type="SUPFAM" id="SSF50249">
    <property type="entry name" value="Nucleic acid-binding proteins"/>
    <property type="match status" value="1"/>
</dbReference>